<dbReference type="InterPro" id="IPR036526">
    <property type="entry name" value="C-N_Hydrolase_sf"/>
</dbReference>
<dbReference type="Gene3D" id="3.60.110.10">
    <property type="entry name" value="Carbon-nitrogen hydrolase"/>
    <property type="match status" value="1"/>
</dbReference>
<name>A0A917Z3L9_9ALTE</name>
<dbReference type="HAMAP" id="MF_01148">
    <property type="entry name" value="Lnt"/>
    <property type="match status" value="1"/>
</dbReference>
<dbReference type="AlphaFoldDB" id="A0A917Z3L9"/>
<dbReference type="EMBL" id="BMLS01000008">
    <property type="protein sequence ID" value="GGO74289.1"/>
    <property type="molecule type" value="Genomic_DNA"/>
</dbReference>
<keyword evidence="7 9" id="KW-0472">Membrane</keyword>
<feature type="transmembrane region" description="Helical" evidence="9">
    <location>
        <begin position="86"/>
        <end position="108"/>
    </location>
</feature>
<dbReference type="GO" id="GO:0042158">
    <property type="term" value="P:lipoprotein biosynthetic process"/>
    <property type="evidence" value="ECO:0007669"/>
    <property type="project" value="UniProtKB-UniRule"/>
</dbReference>
<keyword evidence="6 9" id="KW-1133">Transmembrane helix</keyword>
<evidence type="ECO:0000313" key="11">
    <source>
        <dbReference type="EMBL" id="GGO74289.1"/>
    </source>
</evidence>
<dbReference type="SUPFAM" id="SSF56317">
    <property type="entry name" value="Carbon-nitrogen hydrolase"/>
    <property type="match status" value="1"/>
</dbReference>
<comment type="similarity">
    <text evidence="2 9">Belongs to the CN hydrolase family. Apolipoprotein N-acyltransferase subfamily.</text>
</comment>
<evidence type="ECO:0000256" key="8">
    <source>
        <dbReference type="ARBA" id="ARBA00023315"/>
    </source>
</evidence>
<feature type="transmembrane region" description="Helical" evidence="9">
    <location>
        <begin position="61"/>
        <end position="80"/>
    </location>
</feature>
<evidence type="ECO:0000256" key="9">
    <source>
        <dbReference type="HAMAP-Rule" id="MF_01148"/>
    </source>
</evidence>
<organism evidence="11 12">
    <name type="scientific">Bowmanella pacifica</name>
    <dbReference type="NCBI Taxonomy" id="502051"/>
    <lineage>
        <taxon>Bacteria</taxon>
        <taxon>Pseudomonadati</taxon>
        <taxon>Pseudomonadota</taxon>
        <taxon>Gammaproteobacteria</taxon>
        <taxon>Alteromonadales</taxon>
        <taxon>Alteromonadaceae</taxon>
        <taxon>Bowmanella</taxon>
    </lineage>
</organism>
<feature type="domain" description="CN hydrolase" evidence="10">
    <location>
        <begin position="225"/>
        <end position="475"/>
    </location>
</feature>
<evidence type="ECO:0000313" key="12">
    <source>
        <dbReference type="Proteomes" id="UP000606935"/>
    </source>
</evidence>
<accession>A0A917Z3L9</accession>
<dbReference type="GO" id="GO:0005886">
    <property type="term" value="C:plasma membrane"/>
    <property type="evidence" value="ECO:0007669"/>
    <property type="project" value="UniProtKB-SubCell"/>
</dbReference>
<comment type="caution">
    <text evidence="11">The sequence shown here is derived from an EMBL/GenBank/DDBJ whole genome shotgun (WGS) entry which is preliminary data.</text>
</comment>
<feature type="transmembrane region" description="Helical" evidence="9">
    <location>
        <begin position="488"/>
        <end position="504"/>
    </location>
</feature>
<evidence type="ECO:0000256" key="2">
    <source>
        <dbReference type="ARBA" id="ARBA00010065"/>
    </source>
</evidence>
<keyword evidence="5 9" id="KW-0812">Transmembrane</keyword>
<dbReference type="PANTHER" id="PTHR38686">
    <property type="entry name" value="APOLIPOPROTEIN N-ACYLTRANSFERASE"/>
    <property type="match status" value="1"/>
</dbReference>
<dbReference type="InterPro" id="IPR045378">
    <property type="entry name" value="LNT_N"/>
</dbReference>
<evidence type="ECO:0000256" key="3">
    <source>
        <dbReference type="ARBA" id="ARBA00022475"/>
    </source>
</evidence>
<comment type="catalytic activity">
    <reaction evidence="9">
        <text>N-terminal S-1,2-diacyl-sn-glyceryl-L-cysteinyl-[lipoprotein] + a glycerophospholipid = N-acyl-S-1,2-diacyl-sn-glyceryl-L-cysteinyl-[lipoprotein] + a 2-acyl-sn-glycero-3-phospholipid + H(+)</text>
        <dbReference type="Rhea" id="RHEA:48228"/>
        <dbReference type="Rhea" id="RHEA-COMP:14681"/>
        <dbReference type="Rhea" id="RHEA-COMP:14684"/>
        <dbReference type="ChEBI" id="CHEBI:15378"/>
        <dbReference type="ChEBI" id="CHEBI:136912"/>
        <dbReference type="ChEBI" id="CHEBI:140656"/>
        <dbReference type="ChEBI" id="CHEBI:140657"/>
        <dbReference type="ChEBI" id="CHEBI:140660"/>
        <dbReference type="EC" id="2.3.1.269"/>
    </reaction>
</comment>
<dbReference type="EC" id="2.3.1.269" evidence="9"/>
<dbReference type="Pfam" id="PF20154">
    <property type="entry name" value="LNT_N"/>
    <property type="match status" value="1"/>
</dbReference>
<dbReference type="Pfam" id="PF00795">
    <property type="entry name" value="CN_hydrolase"/>
    <property type="match status" value="1"/>
</dbReference>
<dbReference type="PROSITE" id="PS50263">
    <property type="entry name" value="CN_HYDROLASE"/>
    <property type="match status" value="1"/>
</dbReference>
<proteinExistence type="inferred from homology"/>
<dbReference type="InterPro" id="IPR004563">
    <property type="entry name" value="Apolipo_AcylTrfase"/>
</dbReference>
<evidence type="ECO:0000256" key="6">
    <source>
        <dbReference type="ARBA" id="ARBA00022989"/>
    </source>
</evidence>
<keyword evidence="3 9" id="KW-1003">Cell membrane</keyword>
<dbReference type="PANTHER" id="PTHR38686:SF1">
    <property type="entry name" value="APOLIPOPROTEIN N-ACYLTRANSFERASE"/>
    <property type="match status" value="1"/>
</dbReference>
<dbReference type="GO" id="GO:0016410">
    <property type="term" value="F:N-acyltransferase activity"/>
    <property type="evidence" value="ECO:0007669"/>
    <property type="project" value="UniProtKB-UniRule"/>
</dbReference>
<feature type="transmembrane region" description="Helical" evidence="9">
    <location>
        <begin position="160"/>
        <end position="185"/>
    </location>
</feature>
<reference evidence="11" key="1">
    <citation type="journal article" date="2014" name="Int. J. Syst. Evol. Microbiol.">
        <title>Complete genome sequence of Corynebacterium casei LMG S-19264T (=DSM 44701T), isolated from a smear-ripened cheese.</title>
        <authorList>
            <consortium name="US DOE Joint Genome Institute (JGI-PGF)"/>
            <person name="Walter F."/>
            <person name="Albersmeier A."/>
            <person name="Kalinowski J."/>
            <person name="Ruckert C."/>
        </authorList>
    </citation>
    <scope>NUCLEOTIDE SEQUENCE</scope>
    <source>
        <strain evidence="11">CGMCC 1.7086</strain>
    </source>
</reference>
<feature type="transmembrane region" description="Helical" evidence="9">
    <location>
        <begin position="192"/>
        <end position="208"/>
    </location>
</feature>
<comment type="subcellular location">
    <subcellularLocation>
        <location evidence="1 9">Cell membrane</location>
        <topology evidence="1 9">Multi-pass membrane protein</topology>
    </subcellularLocation>
</comment>
<dbReference type="Proteomes" id="UP000606935">
    <property type="component" value="Unassembled WGS sequence"/>
</dbReference>
<reference evidence="11" key="2">
    <citation type="submission" date="2020-09" db="EMBL/GenBank/DDBJ databases">
        <authorList>
            <person name="Sun Q."/>
            <person name="Zhou Y."/>
        </authorList>
    </citation>
    <scope>NUCLEOTIDE SEQUENCE</scope>
    <source>
        <strain evidence="11">CGMCC 1.7086</strain>
    </source>
</reference>
<dbReference type="InterPro" id="IPR003010">
    <property type="entry name" value="C-N_Hydrolase"/>
</dbReference>
<evidence type="ECO:0000256" key="7">
    <source>
        <dbReference type="ARBA" id="ARBA00023136"/>
    </source>
</evidence>
<dbReference type="NCBIfam" id="TIGR00546">
    <property type="entry name" value="lnt"/>
    <property type="match status" value="1"/>
</dbReference>
<keyword evidence="8 9" id="KW-0012">Acyltransferase</keyword>
<evidence type="ECO:0000256" key="5">
    <source>
        <dbReference type="ARBA" id="ARBA00022692"/>
    </source>
</evidence>
<feature type="transmembrane region" description="Helical" evidence="9">
    <location>
        <begin position="120"/>
        <end position="140"/>
    </location>
</feature>
<comment type="function">
    <text evidence="9">Catalyzes the phospholipid dependent N-acylation of the N-terminal cysteine of apolipoprotein, the last step in lipoprotein maturation.</text>
</comment>
<comment type="pathway">
    <text evidence="9">Protein modification; lipoprotein biosynthesis (N-acyl transfer).</text>
</comment>
<feature type="transmembrane region" description="Helical" evidence="9">
    <location>
        <begin position="32"/>
        <end position="49"/>
    </location>
</feature>
<keyword evidence="12" id="KW-1185">Reference proteome</keyword>
<dbReference type="CDD" id="cd07571">
    <property type="entry name" value="ALP_N-acyl_transferase"/>
    <property type="match status" value="1"/>
</dbReference>
<protein>
    <recommendedName>
        <fullName evidence="9">Apolipoprotein N-acyltransferase</fullName>
        <shortName evidence="9">ALP N-acyltransferase</shortName>
        <ecNumber evidence="9">2.3.1.269</ecNumber>
    </recommendedName>
</protein>
<sequence>MMPKIKAAKQLLPTCLISLLLGAGLTFSYAPFGAWYLAPLLLAGFFWLLNNKGRSHAFVSGWSFGLGWFGAGISWVHVSIADFGGLPLAGSIGLMLLLCAYLALYPALASSLLVRFIRPAYWPLAIGFIWLFCEWLRSWMLTGFPWLSVGYSQLHGPLGGYLPMVGETGVSVLLVTLACSLGLLLPKRHFKSAVVITAVLLISGYLLGKQQWTKATGQSIKLAMVQGNIQQSLRWVPEQDLPTMNLYRHLTDTHWDADLIIWPEAAIPKLEPLALRYLQELDETAAGHQTALVTGIVNYNFETRDAFNNLIVLGSQDGQAEGHYRYPHANRYAKHHLLPIGEFIPFEDWLRGIAPLFDLPMSSFSRGDFQQPNLQANGLHLAPAICFEIAFPNQIRANLHQHTDYILTVSNDAWFGHSHGPHQHLEIAQVRAREFGIPVLRATNNGITAVIGSQGQLLDELPQFQQGVLVSDVPRYSGQTPYGKFGDLWAWLLATLGLLLALWLPRRHSAKQAIAPSVN</sequence>
<evidence type="ECO:0000256" key="4">
    <source>
        <dbReference type="ARBA" id="ARBA00022679"/>
    </source>
</evidence>
<keyword evidence="4 9" id="KW-0808">Transferase</keyword>
<gene>
    <name evidence="9 11" type="primary">lnt</name>
    <name evidence="11" type="ORF">GCM10010982_36770</name>
</gene>
<evidence type="ECO:0000256" key="1">
    <source>
        <dbReference type="ARBA" id="ARBA00004651"/>
    </source>
</evidence>
<evidence type="ECO:0000259" key="10">
    <source>
        <dbReference type="PROSITE" id="PS50263"/>
    </source>
</evidence>